<dbReference type="SUPFAM" id="SSF50952">
    <property type="entry name" value="Soluble quinoprotein glucose dehydrogenase"/>
    <property type="match status" value="1"/>
</dbReference>
<dbReference type="EMBL" id="JBHRTS010000011">
    <property type="protein sequence ID" value="MFC3195885.1"/>
    <property type="molecule type" value="Genomic_DNA"/>
</dbReference>
<dbReference type="InterPro" id="IPR011041">
    <property type="entry name" value="Quinoprot_gluc/sorb_DH_b-prop"/>
</dbReference>
<evidence type="ECO:0000313" key="4">
    <source>
        <dbReference type="Proteomes" id="UP001595533"/>
    </source>
</evidence>
<feature type="chain" id="PRO_5046870430" evidence="1">
    <location>
        <begin position="21"/>
        <end position="373"/>
    </location>
</feature>
<dbReference type="RefSeq" id="WP_077412767.1">
    <property type="nucleotide sequence ID" value="NZ_JBHRTS010000011.1"/>
</dbReference>
<dbReference type="Pfam" id="PF07995">
    <property type="entry name" value="GSDH"/>
    <property type="match status" value="1"/>
</dbReference>
<dbReference type="EC" id="1.1.5.-" evidence="3"/>
<dbReference type="GO" id="GO:0016491">
    <property type="term" value="F:oxidoreductase activity"/>
    <property type="evidence" value="ECO:0007669"/>
    <property type="project" value="UniProtKB-KW"/>
</dbReference>
<sequence length="373" mass="41191">MPIILLLITLTCGLISSASAKHHGDLTTTIQVTTYAEGLHKPWGMTFLPDGRLLVTEKAGTLRLVGLQGEVSDPIKLDLPVKHAGQGGLLDVVLDPAFSQNQWVYFSFAKDAGEDQAKTAVGKARLVDHAFTDATTIWEQRQAARGGYHFGSRLVFDRTGHLFVTTGDRNYAKEWVQDLDTHFGKIVRIDTNGKPAKDNPYINKVGALPDIYSYGHRNVQGAFLHPETGELWANEHGPKGGDEINLIKPGNNYGWPVITYGINYNGTPITDKTAMPGMEQPVHYWDPSIATSGMLIYSGKAFPEWQGHVFTGALKLMHLNRIELDDNLRVISEERLLLDQKARIRAIEQGPDGHIYVATDSDNGTILKISPKE</sequence>
<feature type="signal peptide" evidence="1">
    <location>
        <begin position="1"/>
        <end position="20"/>
    </location>
</feature>
<evidence type="ECO:0000313" key="3">
    <source>
        <dbReference type="EMBL" id="MFC3195885.1"/>
    </source>
</evidence>
<dbReference type="PANTHER" id="PTHR19328">
    <property type="entry name" value="HEDGEHOG-INTERACTING PROTEIN"/>
    <property type="match status" value="1"/>
</dbReference>
<keyword evidence="4" id="KW-1185">Reference proteome</keyword>
<dbReference type="InterPro" id="IPR011042">
    <property type="entry name" value="6-blade_b-propeller_TolB-like"/>
</dbReference>
<evidence type="ECO:0000256" key="1">
    <source>
        <dbReference type="SAM" id="SignalP"/>
    </source>
</evidence>
<reference evidence="4" key="1">
    <citation type="journal article" date="2019" name="Int. J. Syst. Evol. Microbiol.">
        <title>The Global Catalogue of Microorganisms (GCM) 10K type strain sequencing project: providing services to taxonomists for standard genome sequencing and annotation.</title>
        <authorList>
            <consortium name="The Broad Institute Genomics Platform"/>
            <consortium name="The Broad Institute Genome Sequencing Center for Infectious Disease"/>
            <person name="Wu L."/>
            <person name="Ma J."/>
        </authorList>
    </citation>
    <scope>NUCLEOTIDE SEQUENCE [LARGE SCALE GENOMIC DNA]</scope>
    <source>
        <strain evidence="4">KCTC 42953</strain>
    </source>
</reference>
<dbReference type="InterPro" id="IPR012938">
    <property type="entry name" value="Glc/Sorbosone_DH"/>
</dbReference>
<name>A0ABV7JCN4_9GAMM</name>
<dbReference type="Gene3D" id="2.120.10.30">
    <property type="entry name" value="TolB, C-terminal domain"/>
    <property type="match status" value="1"/>
</dbReference>
<keyword evidence="3" id="KW-0560">Oxidoreductase</keyword>
<keyword evidence="1" id="KW-0732">Signal</keyword>
<feature type="domain" description="Glucose/Sorbosone dehydrogenase" evidence="2">
    <location>
        <begin position="39"/>
        <end position="368"/>
    </location>
</feature>
<evidence type="ECO:0000259" key="2">
    <source>
        <dbReference type="Pfam" id="PF07995"/>
    </source>
</evidence>
<accession>A0ABV7JCN4</accession>
<proteinExistence type="predicted"/>
<protein>
    <submittedName>
        <fullName evidence="3">PQQ-dependent sugar dehydrogenase</fullName>
        <ecNumber evidence="3">1.1.5.-</ecNumber>
    </submittedName>
</protein>
<gene>
    <name evidence="3" type="ORF">ACFODZ_16645</name>
</gene>
<organism evidence="3 4">
    <name type="scientific">Marinicella sediminis</name>
    <dbReference type="NCBI Taxonomy" id="1792834"/>
    <lineage>
        <taxon>Bacteria</taxon>
        <taxon>Pseudomonadati</taxon>
        <taxon>Pseudomonadota</taxon>
        <taxon>Gammaproteobacteria</taxon>
        <taxon>Lysobacterales</taxon>
        <taxon>Marinicellaceae</taxon>
        <taxon>Marinicella</taxon>
    </lineage>
</organism>
<dbReference type="Proteomes" id="UP001595533">
    <property type="component" value="Unassembled WGS sequence"/>
</dbReference>
<comment type="caution">
    <text evidence="3">The sequence shown here is derived from an EMBL/GenBank/DDBJ whole genome shotgun (WGS) entry which is preliminary data.</text>
</comment>
<dbReference type="PANTHER" id="PTHR19328:SF75">
    <property type="entry name" value="ALDOSE SUGAR DEHYDROGENASE YLII"/>
    <property type="match status" value="1"/>
</dbReference>